<organism evidence="1 2">
    <name type="scientific">Serratia aquatilis</name>
    <dbReference type="NCBI Taxonomy" id="1737515"/>
    <lineage>
        <taxon>Bacteria</taxon>
        <taxon>Pseudomonadati</taxon>
        <taxon>Pseudomonadota</taxon>
        <taxon>Gammaproteobacteria</taxon>
        <taxon>Enterobacterales</taxon>
        <taxon>Yersiniaceae</taxon>
        <taxon>Serratia</taxon>
    </lineage>
</organism>
<evidence type="ECO:0000313" key="2">
    <source>
        <dbReference type="Proteomes" id="UP001589792"/>
    </source>
</evidence>
<gene>
    <name evidence="1" type="ORF">ACFFJ3_11740</name>
</gene>
<dbReference type="NCBIfam" id="NF038384">
    <property type="entry name" value="zinc_YnfU_fam"/>
    <property type="match status" value="1"/>
</dbReference>
<reference evidence="1 2" key="1">
    <citation type="submission" date="2024-09" db="EMBL/GenBank/DDBJ databases">
        <authorList>
            <person name="Sun Q."/>
            <person name="Mori K."/>
        </authorList>
    </citation>
    <scope>NUCLEOTIDE SEQUENCE [LARGE SCALE GENOMIC DNA]</scope>
    <source>
        <strain evidence="1 2">CCM 8626</strain>
    </source>
</reference>
<dbReference type="RefSeq" id="WP_380675468.1">
    <property type="nucleotide sequence ID" value="NZ_JBHLXG010000010.1"/>
</dbReference>
<name>A0ABV6EE76_9GAMM</name>
<accession>A0ABV6EE76</accession>
<dbReference type="EMBL" id="JBHLXG010000010">
    <property type="protein sequence ID" value="MFC0227168.1"/>
    <property type="molecule type" value="Genomic_DNA"/>
</dbReference>
<dbReference type="Pfam" id="PF23499">
    <property type="entry name" value="YnfU"/>
    <property type="match status" value="1"/>
</dbReference>
<protein>
    <submittedName>
        <fullName evidence="1">YnfU family zinc-binding protein</fullName>
    </submittedName>
</protein>
<sequence length="53" mass="6084">MSIFDAFKMFSDTSVNVTCPECAKSSPQDRQKVKKNITLICPHCGHYFRKTED</sequence>
<keyword evidence="2" id="KW-1185">Reference proteome</keyword>
<dbReference type="Proteomes" id="UP001589792">
    <property type="component" value="Unassembled WGS sequence"/>
</dbReference>
<proteinExistence type="predicted"/>
<comment type="caution">
    <text evidence="1">The sequence shown here is derived from an EMBL/GenBank/DDBJ whole genome shotgun (WGS) entry which is preliminary data.</text>
</comment>
<dbReference type="InterPro" id="IPR057793">
    <property type="entry name" value="YnfU-like"/>
</dbReference>
<evidence type="ECO:0000313" key="1">
    <source>
        <dbReference type="EMBL" id="MFC0227168.1"/>
    </source>
</evidence>